<gene>
    <name evidence="2" type="ORF">V6N11_039601</name>
</gene>
<evidence type="ECO:0000256" key="1">
    <source>
        <dbReference type="SAM" id="SignalP"/>
    </source>
</evidence>
<protein>
    <submittedName>
        <fullName evidence="2">Uncharacterized protein</fullName>
    </submittedName>
</protein>
<proteinExistence type="predicted"/>
<accession>A0ABR2SPB3</accession>
<dbReference type="EMBL" id="JBBPBN010000013">
    <property type="protein sequence ID" value="KAK9026767.1"/>
    <property type="molecule type" value="Genomic_DNA"/>
</dbReference>
<feature type="chain" id="PRO_5046460698" evidence="1">
    <location>
        <begin position="38"/>
        <end position="113"/>
    </location>
</feature>
<reference evidence="2 3" key="1">
    <citation type="journal article" date="2024" name="G3 (Bethesda)">
        <title>Genome assembly of Hibiscus sabdariffa L. provides insights into metabolisms of medicinal natural products.</title>
        <authorList>
            <person name="Kim T."/>
        </authorList>
    </citation>
    <scope>NUCLEOTIDE SEQUENCE [LARGE SCALE GENOMIC DNA]</scope>
    <source>
        <strain evidence="2">TK-2024</strain>
        <tissue evidence="2">Old leaves</tissue>
    </source>
</reference>
<keyword evidence="3" id="KW-1185">Reference proteome</keyword>
<dbReference type="Proteomes" id="UP001396334">
    <property type="component" value="Unassembled WGS sequence"/>
</dbReference>
<feature type="signal peptide" evidence="1">
    <location>
        <begin position="1"/>
        <end position="37"/>
    </location>
</feature>
<evidence type="ECO:0000313" key="3">
    <source>
        <dbReference type="Proteomes" id="UP001396334"/>
    </source>
</evidence>
<evidence type="ECO:0000313" key="2">
    <source>
        <dbReference type="EMBL" id="KAK9026767.1"/>
    </source>
</evidence>
<sequence>MRTSSGRLRVLGRVMGHRWLWVVRLAVLCATVGGVCSEGDVDFALTRIRSREGLDIVQPSVFVAEHDSLGVKVESTEQYGRVVGVNGEGSPSTAVLGLAGLLRHQSSGPLTEV</sequence>
<name>A0ABR2SPB3_9ROSI</name>
<comment type="caution">
    <text evidence="2">The sequence shown here is derived from an EMBL/GenBank/DDBJ whole genome shotgun (WGS) entry which is preliminary data.</text>
</comment>
<organism evidence="2 3">
    <name type="scientific">Hibiscus sabdariffa</name>
    <name type="common">roselle</name>
    <dbReference type="NCBI Taxonomy" id="183260"/>
    <lineage>
        <taxon>Eukaryota</taxon>
        <taxon>Viridiplantae</taxon>
        <taxon>Streptophyta</taxon>
        <taxon>Embryophyta</taxon>
        <taxon>Tracheophyta</taxon>
        <taxon>Spermatophyta</taxon>
        <taxon>Magnoliopsida</taxon>
        <taxon>eudicotyledons</taxon>
        <taxon>Gunneridae</taxon>
        <taxon>Pentapetalae</taxon>
        <taxon>rosids</taxon>
        <taxon>malvids</taxon>
        <taxon>Malvales</taxon>
        <taxon>Malvaceae</taxon>
        <taxon>Malvoideae</taxon>
        <taxon>Hibiscus</taxon>
    </lineage>
</organism>
<keyword evidence="1" id="KW-0732">Signal</keyword>